<comment type="caution">
    <text evidence="1">The sequence shown here is derived from an EMBL/GenBank/DDBJ whole genome shotgun (WGS) entry which is preliminary data.</text>
</comment>
<organism evidence="1 2">
    <name type="scientific">Thiocapsa imhoffii</name>
    <dbReference type="NCBI Taxonomy" id="382777"/>
    <lineage>
        <taxon>Bacteria</taxon>
        <taxon>Pseudomonadati</taxon>
        <taxon>Pseudomonadota</taxon>
        <taxon>Gammaproteobacteria</taxon>
        <taxon>Chromatiales</taxon>
        <taxon>Chromatiaceae</taxon>
        <taxon>Thiocapsa</taxon>
    </lineage>
</organism>
<sequence length="174" mass="19770">MAIETPDYRVLRQTPAFEIRRYDTMRLAEVEVGGDFERSGGEAFRLLAGYIFGDNASQQRMAMTAPVSQQPAAAREQTHRYSFVMPAPFTLETLPAPNNPRVRLREQPAQVVAVRRYRGSWSESRYREEEALLLSALAAAGITPRGPTVYARYNSPFSLPFLRRNEVMVEIEMP</sequence>
<dbReference type="AlphaFoldDB" id="A0A9X1B9G4"/>
<dbReference type="InterPro" id="IPR006917">
    <property type="entry name" value="SOUL_heme-bd"/>
</dbReference>
<dbReference type="EMBL" id="NRSD01000016">
    <property type="protein sequence ID" value="MBK1645827.1"/>
    <property type="molecule type" value="Genomic_DNA"/>
</dbReference>
<evidence type="ECO:0000313" key="2">
    <source>
        <dbReference type="Proteomes" id="UP001138802"/>
    </source>
</evidence>
<reference evidence="1 2" key="1">
    <citation type="journal article" date="2020" name="Microorganisms">
        <title>Osmotic Adaptation and Compatible Solute Biosynthesis of Phototrophic Bacteria as Revealed from Genome Analyses.</title>
        <authorList>
            <person name="Imhoff J.F."/>
            <person name="Rahn T."/>
            <person name="Kunzel S."/>
            <person name="Keller A."/>
            <person name="Neulinger S.C."/>
        </authorList>
    </citation>
    <scope>NUCLEOTIDE SEQUENCE [LARGE SCALE GENOMIC DNA]</scope>
    <source>
        <strain evidence="1 2">DSM 21303</strain>
    </source>
</reference>
<keyword evidence="2" id="KW-1185">Reference proteome</keyword>
<dbReference type="InterPro" id="IPR011256">
    <property type="entry name" value="Reg_factor_effector_dom_sf"/>
</dbReference>
<dbReference type="Gene3D" id="3.20.80.10">
    <property type="entry name" value="Regulatory factor, effector binding domain"/>
    <property type="match status" value="1"/>
</dbReference>
<dbReference type="PANTHER" id="PTHR11220:SF58">
    <property type="entry name" value="SOUL HEME-BINDING FAMILY PROTEIN"/>
    <property type="match status" value="1"/>
</dbReference>
<evidence type="ECO:0000313" key="1">
    <source>
        <dbReference type="EMBL" id="MBK1645827.1"/>
    </source>
</evidence>
<dbReference type="Pfam" id="PF04832">
    <property type="entry name" value="SOUL"/>
    <property type="match status" value="1"/>
</dbReference>
<protein>
    <submittedName>
        <fullName evidence="1">Heme-binding protein</fullName>
    </submittedName>
</protein>
<dbReference type="PANTHER" id="PTHR11220">
    <property type="entry name" value="HEME-BINDING PROTEIN-RELATED"/>
    <property type="match status" value="1"/>
</dbReference>
<name>A0A9X1B9G4_9GAMM</name>
<dbReference type="SUPFAM" id="SSF55136">
    <property type="entry name" value="Probable bacterial effector-binding domain"/>
    <property type="match status" value="1"/>
</dbReference>
<dbReference type="Proteomes" id="UP001138802">
    <property type="component" value="Unassembled WGS sequence"/>
</dbReference>
<gene>
    <name evidence="1" type="ORF">CKO25_14425</name>
</gene>
<accession>A0A9X1B9G4</accession>
<proteinExistence type="predicted"/>